<feature type="domain" description="VWFA" evidence="2">
    <location>
        <begin position="127"/>
        <end position="300"/>
    </location>
</feature>
<proteinExistence type="predicted"/>
<dbReference type="SUPFAM" id="SSF53300">
    <property type="entry name" value="vWA-like"/>
    <property type="match status" value="1"/>
</dbReference>
<feature type="signal peptide" evidence="1">
    <location>
        <begin position="1"/>
        <end position="21"/>
    </location>
</feature>
<dbReference type="PROSITE" id="PS50234">
    <property type="entry name" value="VWFA"/>
    <property type="match status" value="1"/>
</dbReference>
<dbReference type="PROSITE" id="PS51257">
    <property type="entry name" value="PROKAR_LIPOPROTEIN"/>
    <property type="match status" value="1"/>
</dbReference>
<dbReference type="EMBL" id="BONY01000058">
    <property type="protein sequence ID" value="GIH08945.1"/>
    <property type="molecule type" value="Genomic_DNA"/>
</dbReference>
<comment type="caution">
    <text evidence="3">The sequence shown here is derived from an EMBL/GenBank/DDBJ whole genome shotgun (WGS) entry which is preliminary data.</text>
</comment>
<evidence type="ECO:0000259" key="2">
    <source>
        <dbReference type="PROSITE" id="PS50234"/>
    </source>
</evidence>
<keyword evidence="1" id="KW-0732">Signal</keyword>
<dbReference type="AlphaFoldDB" id="A0A8J3QFW8"/>
<dbReference type="SMART" id="SM00327">
    <property type="entry name" value="VWA"/>
    <property type="match status" value="1"/>
</dbReference>
<protein>
    <recommendedName>
        <fullName evidence="2">VWFA domain-containing protein</fullName>
    </recommendedName>
</protein>
<organism evidence="3 4">
    <name type="scientific">Rhizocola hellebori</name>
    <dbReference type="NCBI Taxonomy" id="1392758"/>
    <lineage>
        <taxon>Bacteria</taxon>
        <taxon>Bacillati</taxon>
        <taxon>Actinomycetota</taxon>
        <taxon>Actinomycetes</taxon>
        <taxon>Micromonosporales</taxon>
        <taxon>Micromonosporaceae</taxon>
        <taxon>Rhizocola</taxon>
    </lineage>
</organism>
<dbReference type="InterPro" id="IPR021908">
    <property type="entry name" value="YfbK_C"/>
</dbReference>
<accession>A0A8J3QFW8</accession>
<name>A0A8J3QFW8_9ACTN</name>
<sequence length="464" mass="50557">MRLRIPLLLVVTALVITGCGAEKDSSAPTKTREDNASTFALDVDTASYTFAARQLNDGAWPDASTVRPEEFLNAFDHHYAQPRGDGFAMHVDGARLPEAHTGSSSSRLLRIGLQTKSESSSERRDANLTFVIDVSGSMAEAGKLDLVQDALHYLVDQLQPSDAVAIVAFNDKASVIREMTRVSDKARLHEAIDRLKAAGSTNLGAGLTSGYGLARESFRERATNRVIILSDGLANTGTTNASTLVNRIQEEAAKEISLLGVGVGSDYGDKLMEELADKGDGFVVYISEQKQARELFVRKLPAALTVRAYDAKAQVVFDRSAVDTYQLIGYEDRRLEDNEFRDDTVDGGEIGPGHSVTALYLVKLRANASGRVAQVKVRWLDPKTRDASESYETVNVDDIDGTFARSDADLKVCYAAAYFAEALRQRTAPSFDELAKIADDANEELDDPKVGELATLIRKAAQRR</sequence>
<feature type="chain" id="PRO_5039414501" description="VWFA domain-containing protein" evidence="1">
    <location>
        <begin position="22"/>
        <end position="464"/>
    </location>
</feature>
<dbReference type="Gene3D" id="3.40.50.410">
    <property type="entry name" value="von Willebrand factor, type A domain"/>
    <property type="match status" value="1"/>
</dbReference>
<dbReference type="PANTHER" id="PTHR10579">
    <property type="entry name" value="CALCIUM-ACTIVATED CHLORIDE CHANNEL REGULATOR"/>
    <property type="match status" value="1"/>
</dbReference>
<reference evidence="3" key="1">
    <citation type="submission" date="2021-01" db="EMBL/GenBank/DDBJ databases">
        <title>Whole genome shotgun sequence of Rhizocola hellebori NBRC 109834.</title>
        <authorList>
            <person name="Komaki H."/>
            <person name="Tamura T."/>
        </authorList>
    </citation>
    <scope>NUCLEOTIDE SEQUENCE</scope>
    <source>
        <strain evidence="3">NBRC 109834</strain>
    </source>
</reference>
<dbReference type="InterPro" id="IPR022156">
    <property type="entry name" value="Uncharacterised_YfbK_N"/>
</dbReference>
<dbReference type="Pfam" id="PF00092">
    <property type="entry name" value="VWA"/>
    <property type="match status" value="1"/>
</dbReference>
<dbReference type="Pfam" id="PF12034">
    <property type="entry name" value="YfbK_C"/>
    <property type="match status" value="1"/>
</dbReference>
<dbReference type="PANTHER" id="PTHR10579:SF43">
    <property type="entry name" value="ZINC FINGER (C3HC4-TYPE RING FINGER) FAMILY PROTEIN"/>
    <property type="match status" value="1"/>
</dbReference>
<gene>
    <name evidence="3" type="ORF">Rhe02_70120</name>
</gene>
<dbReference type="Proteomes" id="UP000612899">
    <property type="component" value="Unassembled WGS sequence"/>
</dbReference>
<dbReference type="Pfam" id="PF12450">
    <property type="entry name" value="vWF_A"/>
    <property type="match status" value="1"/>
</dbReference>
<dbReference type="InterPro" id="IPR036465">
    <property type="entry name" value="vWFA_dom_sf"/>
</dbReference>
<evidence type="ECO:0000313" key="4">
    <source>
        <dbReference type="Proteomes" id="UP000612899"/>
    </source>
</evidence>
<evidence type="ECO:0000313" key="3">
    <source>
        <dbReference type="EMBL" id="GIH08945.1"/>
    </source>
</evidence>
<keyword evidence="4" id="KW-1185">Reference proteome</keyword>
<dbReference type="InterPro" id="IPR051266">
    <property type="entry name" value="CLCR"/>
</dbReference>
<dbReference type="InterPro" id="IPR002035">
    <property type="entry name" value="VWF_A"/>
</dbReference>
<evidence type="ECO:0000256" key="1">
    <source>
        <dbReference type="SAM" id="SignalP"/>
    </source>
</evidence>
<dbReference type="RefSeq" id="WP_203912682.1">
    <property type="nucleotide sequence ID" value="NZ_BONY01000058.1"/>
</dbReference>